<organism evidence="11 12">
    <name type="scientific">Abrus precatorius</name>
    <name type="common">Indian licorice</name>
    <name type="synonym">Glycine abrus</name>
    <dbReference type="NCBI Taxonomy" id="3816"/>
    <lineage>
        <taxon>Eukaryota</taxon>
        <taxon>Viridiplantae</taxon>
        <taxon>Streptophyta</taxon>
        <taxon>Embryophyta</taxon>
        <taxon>Tracheophyta</taxon>
        <taxon>Spermatophyta</taxon>
        <taxon>Magnoliopsida</taxon>
        <taxon>eudicotyledons</taxon>
        <taxon>Gunneridae</taxon>
        <taxon>Pentapetalae</taxon>
        <taxon>rosids</taxon>
        <taxon>fabids</taxon>
        <taxon>Fabales</taxon>
        <taxon>Fabaceae</taxon>
        <taxon>Papilionoideae</taxon>
        <taxon>50 kb inversion clade</taxon>
        <taxon>NPAAA clade</taxon>
        <taxon>indigoferoid/millettioid clade</taxon>
        <taxon>Abreae</taxon>
        <taxon>Abrus</taxon>
    </lineage>
</organism>
<protein>
    <submittedName>
        <fullName evidence="12">Probable polygalacturonase At3g15720</fullName>
    </submittedName>
</protein>
<evidence type="ECO:0000256" key="1">
    <source>
        <dbReference type="ARBA" id="ARBA00004191"/>
    </source>
</evidence>
<keyword evidence="10" id="KW-0732">Signal</keyword>
<dbReference type="Proteomes" id="UP000694853">
    <property type="component" value="Unplaced"/>
</dbReference>
<keyword evidence="6 9" id="KW-0326">Glycosidase</keyword>
<dbReference type="OrthoDB" id="187139at2759"/>
<keyword evidence="7" id="KW-0961">Cell wall biogenesis/degradation</keyword>
<evidence type="ECO:0000256" key="2">
    <source>
        <dbReference type="ARBA" id="ARBA00008834"/>
    </source>
</evidence>
<keyword evidence="4" id="KW-0964">Secreted</keyword>
<comment type="similarity">
    <text evidence="2 9">Belongs to the glycosyl hydrolase 28 family.</text>
</comment>
<keyword evidence="5 9" id="KW-0378">Hydrolase</keyword>
<evidence type="ECO:0000313" key="11">
    <source>
        <dbReference type="Proteomes" id="UP000694853"/>
    </source>
</evidence>
<feature type="chain" id="PRO_5034957144" evidence="10">
    <location>
        <begin position="20"/>
        <end position="397"/>
    </location>
</feature>
<evidence type="ECO:0000256" key="4">
    <source>
        <dbReference type="ARBA" id="ARBA00022525"/>
    </source>
</evidence>
<dbReference type="SUPFAM" id="SSF51126">
    <property type="entry name" value="Pectin lyase-like"/>
    <property type="match status" value="1"/>
</dbReference>
<keyword evidence="3" id="KW-0134">Cell wall</keyword>
<dbReference type="GO" id="GO:0005975">
    <property type="term" value="P:carbohydrate metabolic process"/>
    <property type="evidence" value="ECO:0007669"/>
    <property type="project" value="InterPro"/>
</dbReference>
<reference evidence="12" key="2">
    <citation type="submission" date="2025-08" db="UniProtKB">
        <authorList>
            <consortium name="RefSeq"/>
        </authorList>
    </citation>
    <scope>IDENTIFICATION</scope>
    <source>
        <tissue evidence="12">Young leaves</tissue>
    </source>
</reference>
<evidence type="ECO:0000256" key="8">
    <source>
        <dbReference type="PROSITE-ProRule" id="PRU10052"/>
    </source>
</evidence>
<feature type="active site" evidence="8">
    <location>
        <position position="249"/>
    </location>
</feature>
<dbReference type="InterPro" id="IPR011050">
    <property type="entry name" value="Pectin_lyase_fold/virulence"/>
</dbReference>
<dbReference type="AlphaFoldDB" id="A0A8B8K1K1"/>
<evidence type="ECO:0000256" key="5">
    <source>
        <dbReference type="ARBA" id="ARBA00022801"/>
    </source>
</evidence>
<dbReference type="PANTHER" id="PTHR31375">
    <property type="match status" value="1"/>
</dbReference>
<feature type="signal peptide" evidence="10">
    <location>
        <begin position="1"/>
        <end position="19"/>
    </location>
</feature>
<evidence type="ECO:0000313" key="12">
    <source>
        <dbReference type="RefSeq" id="XP_027337590.1"/>
    </source>
</evidence>
<gene>
    <name evidence="12" type="primary">LOC113851325</name>
</gene>
<dbReference type="KEGG" id="aprc:113851325"/>
<accession>A0A8B8K1K1</accession>
<dbReference type="InterPro" id="IPR000743">
    <property type="entry name" value="Glyco_hydro_28"/>
</dbReference>
<keyword evidence="11" id="KW-1185">Reference proteome</keyword>
<evidence type="ECO:0000256" key="6">
    <source>
        <dbReference type="ARBA" id="ARBA00023295"/>
    </source>
</evidence>
<dbReference type="RefSeq" id="XP_027337590.1">
    <property type="nucleotide sequence ID" value="XM_027481789.1"/>
</dbReference>
<evidence type="ECO:0000256" key="10">
    <source>
        <dbReference type="SAM" id="SignalP"/>
    </source>
</evidence>
<dbReference type="PROSITE" id="PS00502">
    <property type="entry name" value="POLYGALACTURONASE"/>
    <property type="match status" value="1"/>
</dbReference>
<evidence type="ECO:0000256" key="7">
    <source>
        <dbReference type="ARBA" id="ARBA00023316"/>
    </source>
</evidence>
<sequence>MKSLFVVLVILVITSPSLCARVSLVDVSAISNVVTYGAKGDGQTDDSQAFLKAWQEVCGANQGAATLLIPKAQTFLLQPVSFQGPCKPATINIELQGTITAPKGVNAWRWSDIKDRKTWVQFLGISGLVINGGGKVDGQGAAWWSISRRASDRPTAIRFLNCQNLRLSSLTHINSPRNHISINTCNGVSISDINIVAPNDSPNTDGIDIATSSNVLIQNSNIATGDDCIAIITGSTFVNITGIFCGPGHGISVGSLGQGGTNAKVEEVHVRNCTFTGTTNGARIKTWVGGSGFARKITFEDIMLVGTKNPVIIDQRYSDIPENNGAVQISDVTYSDVRGTTITPNAVQLNCDSSIPCTNIVFDRINITSANGQKTFGTCTNERATCTSSCNPIVSCR</sequence>
<comment type="subcellular location">
    <subcellularLocation>
        <location evidence="1">Secreted</location>
        <location evidence="1">Cell wall</location>
    </subcellularLocation>
</comment>
<dbReference type="Pfam" id="PF00295">
    <property type="entry name" value="Glyco_hydro_28"/>
    <property type="match status" value="1"/>
</dbReference>
<dbReference type="GeneID" id="113851325"/>
<reference evidence="11" key="1">
    <citation type="journal article" date="2019" name="Toxins">
        <title>Detection of Abrin-Like and Prepropulchellin-Like Toxin Genes and Transcripts Using Whole Genome Sequencing and Full-Length Transcript Sequencing of Abrus precatorius.</title>
        <authorList>
            <person name="Hovde B.T."/>
            <person name="Daligault H.E."/>
            <person name="Hanschen E.R."/>
            <person name="Kunde Y.A."/>
            <person name="Johnson M.B."/>
            <person name="Starkenburg S.R."/>
            <person name="Johnson S.L."/>
        </authorList>
    </citation>
    <scope>NUCLEOTIDE SEQUENCE [LARGE SCALE GENOMIC DNA]</scope>
</reference>
<dbReference type="GO" id="GO:0004650">
    <property type="term" value="F:polygalacturonase activity"/>
    <property type="evidence" value="ECO:0007669"/>
    <property type="project" value="InterPro"/>
</dbReference>
<dbReference type="InterPro" id="IPR012334">
    <property type="entry name" value="Pectin_lyas_fold"/>
</dbReference>
<dbReference type="InterPro" id="IPR006626">
    <property type="entry name" value="PbH1"/>
</dbReference>
<name>A0A8B8K1K1_ABRPR</name>
<dbReference type="GO" id="GO:0071555">
    <property type="term" value="P:cell wall organization"/>
    <property type="evidence" value="ECO:0007669"/>
    <property type="project" value="UniProtKB-KW"/>
</dbReference>
<evidence type="ECO:0000256" key="9">
    <source>
        <dbReference type="RuleBase" id="RU361169"/>
    </source>
</evidence>
<dbReference type="Gene3D" id="2.160.20.10">
    <property type="entry name" value="Single-stranded right-handed beta-helix, Pectin lyase-like"/>
    <property type="match status" value="1"/>
</dbReference>
<evidence type="ECO:0000256" key="3">
    <source>
        <dbReference type="ARBA" id="ARBA00022512"/>
    </source>
</evidence>
<proteinExistence type="inferred from homology"/>
<dbReference type="SMART" id="SM00710">
    <property type="entry name" value="PbH1"/>
    <property type="match status" value="6"/>
</dbReference>